<dbReference type="AlphaFoldDB" id="A0A4Y2L544"/>
<accession>A0A4Y2L544</accession>
<gene>
    <name evidence="1" type="ORF">AVEN_101982_1</name>
</gene>
<evidence type="ECO:0000313" key="2">
    <source>
        <dbReference type="Proteomes" id="UP000499080"/>
    </source>
</evidence>
<dbReference type="Proteomes" id="UP000499080">
    <property type="component" value="Unassembled WGS sequence"/>
</dbReference>
<dbReference type="OrthoDB" id="10063284at2759"/>
<evidence type="ECO:0000313" key="1">
    <source>
        <dbReference type="EMBL" id="GBN09642.1"/>
    </source>
</evidence>
<comment type="caution">
    <text evidence="1">The sequence shown here is derived from an EMBL/GenBank/DDBJ whole genome shotgun (WGS) entry which is preliminary data.</text>
</comment>
<keyword evidence="2" id="KW-1185">Reference proteome</keyword>
<organism evidence="1 2">
    <name type="scientific">Araneus ventricosus</name>
    <name type="common">Orbweaver spider</name>
    <name type="synonym">Epeira ventricosa</name>
    <dbReference type="NCBI Taxonomy" id="182803"/>
    <lineage>
        <taxon>Eukaryota</taxon>
        <taxon>Metazoa</taxon>
        <taxon>Ecdysozoa</taxon>
        <taxon>Arthropoda</taxon>
        <taxon>Chelicerata</taxon>
        <taxon>Arachnida</taxon>
        <taxon>Araneae</taxon>
        <taxon>Araneomorphae</taxon>
        <taxon>Entelegynae</taxon>
        <taxon>Araneoidea</taxon>
        <taxon>Araneidae</taxon>
        <taxon>Araneus</taxon>
    </lineage>
</organism>
<sequence>MYPVQRATSFKSNAVTLLELSLDKRTVALAENLVLSLAKKVKSFKFVASLGVWYSVLFKVYVISKMLQIQNIDVSSVLEMTDRKRQALVEMRSDKEFQQALVDAHDLCNNIETEAEFQEPEVRPLTKKKEAI</sequence>
<protein>
    <submittedName>
        <fullName evidence="1">Uncharacterized protein</fullName>
    </submittedName>
</protein>
<dbReference type="EMBL" id="BGPR01005379">
    <property type="protein sequence ID" value="GBN09642.1"/>
    <property type="molecule type" value="Genomic_DNA"/>
</dbReference>
<proteinExistence type="predicted"/>
<name>A0A4Y2L544_ARAVE</name>
<reference evidence="1 2" key="1">
    <citation type="journal article" date="2019" name="Sci. Rep.">
        <title>Orb-weaving spider Araneus ventricosus genome elucidates the spidroin gene catalogue.</title>
        <authorList>
            <person name="Kono N."/>
            <person name="Nakamura H."/>
            <person name="Ohtoshi R."/>
            <person name="Moran D.A.P."/>
            <person name="Shinohara A."/>
            <person name="Yoshida Y."/>
            <person name="Fujiwara M."/>
            <person name="Mori M."/>
            <person name="Tomita M."/>
            <person name="Arakawa K."/>
        </authorList>
    </citation>
    <scope>NUCLEOTIDE SEQUENCE [LARGE SCALE GENOMIC DNA]</scope>
</reference>